<accession>A0A9Y2AKY9</accession>
<dbReference type="RefSeq" id="WP_147670622.1">
    <property type="nucleotide sequence ID" value="NZ_CP120678.1"/>
</dbReference>
<evidence type="ECO:0000313" key="1">
    <source>
        <dbReference type="EMBL" id="WIW71743.1"/>
    </source>
</evidence>
<proteinExistence type="predicted"/>
<dbReference type="KEGG" id="sgbi:P3F81_05455"/>
<evidence type="ECO:0000313" key="2">
    <source>
        <dbReference type="Proteomes" id="UP001243623"/>
    </source>
</evidence>
<gene>
    <name evidence="1" type="ORF">P3F81_05455</name>
</gene>
<protein>
    <submittedName>
        <fullName evidence="1">Uncharacterized protein</fullName>
    </submittedName>
</protein>
<name>A0A9Y2AKY9_9FIRM</name>
<keyword evidence="2" id="KW-1185">Reference proteome</keyword>
<organism evidence="1 2">
    <name type="scientific">Selenobaculum gibii</name>
    <dbReference type="NCBI Taxonomy" id="3054208"/>
    <lineage>
        <taxon>Bacteria</taxon>
        <taxon>Bacillati</taxon>
        <taxon>Bacillota</taxon>
        <taxon>Negativicutes</taxon>
        <taxon>Selenomonadales</taxon>
        <taxon>Selenomonadaceae</taxon>
        <taxon>Selenobaculum</taxon>
    </lineage>
</organism>
<dbReference type="AlphaFoldDB" id="A0A9Y2AKY9"/>
<dbReference type="EMBL" id="CP120678">
    <property type="protein sequence ID" value="WIW71743.1"/>
    <property type="molecule type" value="Genomic_DNA"/>
</dbReference>
<reference evidence="1" key="1">
    <citation type="submission" date="2023-03" db="EMBL/GenBank/DDBJ databases">
        <title>Selenobaculum gbiensis gen. nov. sp. nov., a new bacterium isolated from the gut microbiota of IBD patient.</title>
        <authorList>
            <person name="Yeo S."/>
            <person name="Park H."/>
            <person name="Huh C.S."/>
        </authorList>
    </citation>
    <scope>NUCLEOTIDE SEQUENCE</scope>
    <source>
        <strain evidence="1">ICN-92133</strain>
    </source>
</reference>
<sequence>MAESSLLNVFEKLTCKEEAIKGLISAASSGEKKHLIFTAAGIILCKQKLTQDQQGLSNILIAHDVIFKTNTNDILTLPELFIMVDEITAFHPINDQEFQSIITTLRK</sequence>
<dbReference type="Proteomes" id="UP001243623">
    <property type="component" value="Chromosome"/>
</dbReference>